<reference evidence="2" key="2">
    <citation type="submission" date="2021-12" db="EMBL/GenBank/DDBJ databases">
        <title>Resequencing data analysis of finger millet.</title>
        <authorList>
            <person name="Hatakeyama M."/>
            <person name="Aluri S."/>
            <person name="Balachadran M.T."/>
            <person name="Sivarajan S.R."/>
            <person name="Poveda L."/>
            <person name="Shimizu-Inatsugi R."/>
            <person name="Schlapbach R."/>
            <person name="Sreeman S.M."/>
            <person name="Shimizu K.K."/>
        </authorList>
    </citation>
    <scope>NUCLEOTIDE SEQUENCE</scope>
</reference>
<reference evidence="2" key="1">
    <citation type="journal article" date="2018" name="DNA Res.">
        <title>Multiple hybrid de novo genome assembly of finger millet, an orphan allotetraploid crop.</title>
        <authorList>
            <person name="Hatakeyama M."/>
            <person name="Aluri S."/>
            <person name="Balachadran M.T."/>
            <person name="Sivarajan S.R."/>
            <person name="Patrignani A."/>
            <person name="Gruter S."/>
            <person name="Poveda L."/>
            <person name="Shimizu-Inatsugi R."/>
            <person name="Baeten J."/>
            <person name="Francoijs K.J."/>
            <person name="Nataraja K.N."/>
            <person name="Reddy Y.A.N."/>
            <person name="Phadnis S."/>
            <person name="Ravikumar R.L."/>
            <person name="Schlapbach R."/>
            <person name="Sreeman S.M."/>
            <person name="Shimizu K.K."/>
        </authorList>
    </citation>
    <scope>NUCLEOTIDE SEQUENCE</scope>
</reference>
<keyword evidence="3" id="KW-1185">Reference proteome</keyword>
<protein>
    <recommendedName>
        <fullName evidence="4">RING-type E3 ubiquitin transferase</fullName>
    </recommendedName>
</protein>
<evidence type="ECO:0000313" key="2">
    <source>
        <dbReference type="EMBL" id="GJN22720.1"/>
    </source>
</evidence>
<organism evidence="2 3">
    <name type="scientific">Eleusine coracana subsp. coracana</name>
    <dbReference type="NCBI Taxonomy" id="191504"/>
    <lineage>
        <taxon>Eukaryota</taxon>
        <taxon>Viridiplantae</taxon>
        <taxon>Streptophyta</taxon>
        <taxon>Embryophyta</taxon>
        <taxon>Tracheophyta</taxon>
        <taxon>Spermatophyta</taxon>
        <taxon>Magnoliopsida</taxon>
        <taxon>Liliopsida</taxon>
        <taxon>Poales</taxon>
        <taxon>Poaceae</taxon>
        <taxon>PACMAD clade</taxon>
        <taxon>Chloridoideae</taxon>
        <taxon>Cynodonteae</taxon>
        <taxon>Eleusininae</taxon>
        <taxon>Eleusine</taxon>
    </lineage>
</organism>
<accession>A0AAV5EKC3</accession>
<feature type="transmembrane region" description="Helical" evidence="1">
    <location>
        <begin position="59"/>
        <end position="79"/>
    </location>
</feature>
<keyword evidence="1" id="KW-0812">Transmembrane</keyword>
<dbReference type="GO" id="GO:0061630">
    <property type="term" value="F:ubiquitin protein ligase activity"/>
    <property type="evidence" value="ECO:0007669"/>
    <property type="project" value="InterPro"/>
</dbReference>
<sequence length="85" mass="10152">MPFFIRRLFRELMDPQRTLPLVFRARMMMMVSLTWFKFVCCHDIILENVLGIVGFLDDLLILLIVFMHLAAVYRSLLVYRHGGQY</sequence>
<dbReference type="PANTHER" id="PTHR22894">
    <property type="entry name" value="RING-TYPE DOMAIN-CONTAINING PROTEIN"/>
    <property type="match status" value="1"/>
</dbReference>
<name>A0AAV5EKC3_ELECO</name>
<proteinExistence type="predicted"/>
<dbReference type="AlphaFoldDB" id="A0AAV5EKC3"/>
<evidence type="ECO:0000313" key="3">
    <source>
        <dbReference type="Proteomes" id="UP001054889"/>
    </source>
</evidence>
<dbReference type="InterPro" id="IPR038896">
    <property type="entry name" value="RNF170"/>
</dbReference>
<comment type="caution">
    <text evidence="2">The sequence shown here is derived from an EMBL/GenBank/DDBJ whole genome shotgun (WGS) entry which is preliminary data.</text>
</comment>
<evidence type="ECO:0008006" key="4">
    <source>
        <dbReference type="Google" id="ProtNLM"/>
    </source>
</evidence>
<gene>
    <name evidence="2" type="primary">gb10315</name>
    <name evidence="2" type="ORF">PR202_gb10315</name>
</gene>
<keyword evidence="1" id="KW-1133">Transmembrane helix</keyword>
<keyword evidence="1" id="KW-0472">Membrane</keyword>
<dbReference type="EMBL" id="BQKI01000076">
    <property type="protein sequence ID" value="GJN22720.1"/>
    <property type="molecule type" value="Genomic_DNA"/>
</dbReference>
<dbReference type="Proteomes" id="UP001054889">
    <property type="component" value="Unassembled WGS sequence"/>
</dbReference>
<evidence type="ECO:0000256" key="1">
    <source>
        <dbReference type="SAM" id="Phobius"/>
    </source>
</evidence>
<dbReference type="PANTHER" id="PTHR22894:SF5">
    <property type="entry name" value="RING-TYPE DOMAIN-CONTAINING PROTEIN"/>
    <property type="match status" value="1"/>
</dbReference>